<dbReference type="PANTHER" id="PTHR43244">
    <property type="match status" value="1"/>
</dbReference>
<name>A0ABY5ZBH8_9ACTN</name>
<dbReference type="EMBL" id="CP073721">
    <property type="protein sequence ID" value="UWZ39386.1"/>
    <property type="molecule type" value="Genomic_DNA"/>
</dbReference>
<dbReference type="InterPro" id="IPR036661">
    <property type="entry name" value="Luciferase-like_sf"/>
</dbReference>
<reference evidence="3" key="1">
    <citation type="submission" date="2021-04" db="EMBL/GenBank/DDBJ databases">
        <title>Biosynthetic gene clusters of Dactylosporangioum roseum.</title>
        <authorList>
            <person name="Hartkoorn R.C."/>
            <person name="Beaudoing E."/>
            <person name="Hot D."/>
            <person name="Moureu S."/>
        </authorList>
    </citation>
    <scope>NUCLEOTIDE SEQUENCE</scope>
    <source>
        <strain evidence="3">NRRL B-16295</strain>
    </source>
</reference>
<protein>
    <submittedName>
        <fullName evidence="3">LLM class flavin-dependent oxidoreductase</fullName>
    </submittedName>
</protein>
<dbReference type="CDD" id="cd01097">
    <property type="entry name" value="Tetrahydromethanopterin_reductase"/>
    <property type="match status" value="1"/>
</dbReference>
<dbReference type="InterPro" id="IPR050564">
    <property type="entry name" value="F420-G6PD/mer"/>
</dbReference>
<evidence type="ECO:0000259" key="2">
    <source>
        <dbReference type="Pfam" id="PF00296"/>
    </source>
</evidence>
<sequence length="342" mass="36529">MRLGVNLVHEGAGELAQEAERLGFELALAAEGYQSDAPSVLGLVAGQTSRIGLASGVMQIPARQPGAAALTAATLDALSGGRFRLGLGVSNPHVSDGWYGVRFDHPLERTREYVEVVRRALSGNPVRYAGKHFALPAWGHENAPLRLLTHPVDRELPIYLGAVGPRSIQLTGEIADGWLCGFTTPAALTRSRAELLTGRRRRGKDLTGFEVVLFAAMAVGDNAGAAADSLRAHYARLLGIGGPKDNFYCRLATEMGYEKDILEFRNHLLAGDLRGSAAAVPAGFIDRTALIGPVERIADRMREYAEAGVTVLSIMVSANHTDLAGRLEILRQAAKAAEMAEC</sequence>
<dbReference type="Pfam" id="PF00296">
    <property type="entry name" value="Bac_luciferase"/>
    <property type="match status" value="1"/>
</dbReference>
<accession>A0ABY5ZBH8</accession>
<proteinExistence type="predicted"/>
<dbReference type="PANTHER" id="PTHR43244:SF1">
    <property type="entry name" value="5,10-METHYLENETETRAHYDROMETHANOPTERIN REDUCTASE"/>
    <property type="match status" value="1"/>
</dbReference>
<dbReference type="InterPro" id="IPR011251">
    <property type="entry name" value="Luciferase-like_dom"/>
</dbReference>
<keyword evidence="4" id="KW-1185">Reference proteome</keyword>
<evidence type="ECO:0000313" key="3">
    <source>
        <dbReference type="EMBL" id="UWZ39386.1"/>
    </source>
</evidence>
<dbReference type="RefSeq" id="WP_260728790.1">
    <property type="nucleotide sequence ID" value="NZ_BAAABS010000004.1"/>
</dbReference>
<keyword evidence="1" id="KW-0560">Oxidoreductase</keyword>
<evidence type="ECO:0000256" key="1">
    <source>
        <dbReference type="ARBA" id="ARBA00023002"/>
    </source>
</evidence>
<dbReference type="Gene3D" id="3.20.20.30">
    <property type="entry name" value="Luciferase-like domain"/>
    <property type="match status" value="1"/>
</dbReference>
<dbReference type="Proteomes" id="UP001058271">
    <property type="component" value="Chromosome"/>
</dbReference>
<organism evidence="3 4">
    <name type="scientific">Dactylosporangium roseum</name>
    <dbReference type="NCBI Taxonomy" id="47989"/>
    <lineage>
        <taxon>Bacteria</taxon>
        <taxon>Bacillati</taxon>
        <taxon>Actinomycetota</taxon>
        <taxon>Actinomycetes</taxon>
        <taxon>Micromonosporales</taxon>
        <taxon>Micromonosporaceae</taxon>
        <taxon>Dactylosporangium</taxon>
    </lineage>
</organism>
<evidence type="ECO:0000313" key="4">
    <source>
        <dbReference type="Proteomes" id="UP001058271"/>
    </source>
</evidence>
<feature type="domain" description="Luciferase-like" evidence="2">
    <location>
        <begin position="12"/>
        <end position="310"/>
    </location>
</feature>
<gene>
    <name evidence="3" type="ORF">Drose_14785</name>
</gene>
<dbReference type="SUPFAM" id="SSF51679">
    <property type="entry name" value="Bacterial luciferase-like"/>
    <property type="match status" value="1"/>
</dbReference>